<proteinExistence type="predicted"/>
<dbReference type="EMBL" id="JARKIB010000138">
    <property type="protein sequence ID" value="KAJ7733479.1"/>
    <property type="molecule type" value="Genomic_DNA"/>
</dbReference>
<organism evidence="1 2">
    <name type="scientific">Mycena metata</name>
    <dbReference type="NCBI Taxonomy" id="1033252"/>
    <lineage>
        <taxon>Eukaryota</taxon>
        <taxon>Fungi</taxon>
        <taxon>Dikarya</taxon>
        <taxon>Basidiomycota</taxon>
        <taxon>Agaricomycotina</taxon>
        <taxon>Agaricomycetes</taxon>
        <taxon>Agaricomycetidae</taxon>
        <taxon>Agaricales</taxon>
        <taxon>Marasmiineae</taxon>
        <taxon>Mycenaceae</taxon>
        <taxon>Mycena</taxon>
    </lineage>
</organism>
<evidence type="ECO:0000313" key="2">
    <source>
        <dbReference type="Proteomes" id="UP001215598"/>
    </source>
</evidence>
<dbReference type="Proteomes" id="UP001215598">
    <property type="component" value="Unassembled WGS sequence"/>
</dbReference>
<feature type="non-terminal residue" evidence="1">
    <location>
        <position position="1"/>
    </location>
</feature>
<keyword evidence="2" id="KW-1185">Reference proteome</keyword>
<gene>
    <name evidence="1" type="ORF">B0H16DRAFT_1328138</name>
</gene>
<name>A0AAD7MWB8_9AGAR</name>
<evidence type="ECO:0000313" key="1">
    <source>
        <dbReference type="EMBL" id="KAJ7733479.1"/>
    </source>
</evidence>
<reference evidence="1" key="1">
    <citation type="submission" date="2023-03" db="EMBL/GenBank/DDBJ databases">
        <title>Massive genome expansion in bonnet fungi (Mycena s.s.) driven by repeated elements and novel gene families across ecological guilds.</title>
        <authorList>
            <consortium name="Lawrence Berkeley National Laboratory"/>
            <person name="Harder C.B."/>
            <person name="Miyauchi S."/>
            <person name="Viragh M."/>
            <person name="Kuo A."/>
            <person name="Thoen E."/>
            <person name="Andreopoulos B."/>
            <person name="Lu D."/>
            <person name="Skrede I."/>
            <person name="Drula E."/>
            <person name="Henrissat B."/>
            <person name="Morin E."/>
            <person name="Kohler A."/>
            <person name="Barry K."/>
            <person name="LaButti K."/>
            <person name="Morin E."/>
            <person name="Salamov A."/>
            <person name="Lipzen A."/>
            <person name="Mereny Z."/>
            <person name="Hegedus B."/>
            <person name="Baldrian P."/>
            <person name="Stursova M."/>
            <person name="Weitz H."/>
            <person name="Taylor A."/>
            <person name="Grigoriev I.V."/>
            <person name="Nagy L.G."/>
            <person name="Martin F."/>
            <person name="Kauserud H."/>
        </authorList>
    </citation>
    <scope>NUCLEOTIDE SEQUENCE</scope>
    <source>
        <strain evidence="1">CBHHK182m</strain>
    </source>
</reference>
<protein>
    <submittedName>
        <fullName evidence="1">Uncharacterized protein</fullName>
    </submittedName>
</protein>
<dbReference type="AlphaFoldDB" id="A0AAD7MWB8"/>
<comment type="caution">
    <text evidence="1">The sequence shown here is derived from an EMBL/GenBank/DDBJ whole genome shotgun (WGS) entry which is preliminary data.</text>
</comment>
<accession>A0AAD7MWB8</accession>
<sequence length="252" mass="28546">VLRKTNSIIVGAIPMKILSGAQFESSNLDIIVPASEESTLKVLMTLTFDYKFKEAKPVFGTNRTIKTMHTFIRDAHTVNLWIASTENAVVPLMLSHSTVIMNYISAWGIFCAYPKLTLAHRSLINQYIGDEQERNGKEAYQRLTGDYREYAARGISYGIDANKWTHSPHKCHVSAYCTHTIRSLYDSDALFIRFPGQTPRRECLYGSIRYDDKHTVIWSLGGSFCGNPGSYHRAFSDGKRIYVNVSQFHSTT</sequence>